<dbReference type="InterPro" id="IPR051710">
    <property type="entry name" value="Phosphatase_SH3-domain"/>
</dbReference>
<dbReference type="Pfam" id="PF00300">
    <property type="entry name" value="His_Phos_1"/>
    <property type="match status" value="1"/>
</dbReference>
<reference evidence="1 2" key="1">
    <citation type="submission" date="2014-06" db="EMBL/GenBank/DDBJ databases">
        <authorList>
            <person name="Swart Estienne"/>
        </authorList>
    </citation>
    <scope>NUCLEOTIDE SEQUENCE [LARGE SCALE GENOMIC DNA]</scope>
    <source>
        <strain evidence="1 2">130c</strain>
    </source>
</reference>
<dbReference type="CDD" id="cd07067">
    <property type="entry name" value="HP_PGM_like"/>
    <property type="match status" value="1"/>
</dbReference>
<protein>
    <submittedName>
        <fullName evidence="1">Phosphoglycerate mutase family protein</fullName>
    </submittedName>
</protein>
<evidence type="ECO:0000313" key="2">
    <source>
        <dbReference type="Proteomes" id="UP000039865"/>
    </source>
</evidence>
<keyword evidence="2" id="KW-1185">Reference proteome</keyword>
<name>A0A078B582_STYLE</name>
<dbReference type="OrthoDB" id="302430at2759"/>
<proteinExistence type="predicted"/>
<sequence>MESTNEQRECFVLWVRHGERADNLYIQNLFCRQNTGIEYKFDPPLTQKGKQQAQFAGQRIKEYIRDGGYQEAKAKIISSPMLRTLQTAAYLANGLFENNTSEIITNSQLCVKLKPGLKQDPLKKGTYKQKEQELISKYLDGMIKNIQQDELMNLSNPSFPEDNEVFNDRYLKGFKEIINNHFILDAEQSKKQVLILVSHHKAINLLLKMYNKKLRYNGPSYCATLGFRVVPDENSKDGFKITHTKVFYK</sequence>
<dbReference type="InterPro" id="IPR029033">
    <property type="entry name" value="His_PPase_superfam"/>
</dbReference>
<gene>
    <name evidence="1" type="primary">Contig18432.g19576</name>
    <name evidence="1" type="ORF">STYLEM_18822</name>
</gene>
<evidence type="ECO:0000313" key="1">
    <source>
        <dbReference type="EMBL" id="CDW89685.1"/>
    </source>
</evidence>
<dbReference type="InterPro" id="IPR013078">
    <property type="entry name" value="His_Pase_superF_clade-1"/>
</dbReference>
<dbReference type="SUPFAM" id="SSF53254">
    <property type="entry name" value="Phosphoglycerate mutase-like"/>
    <property type="match status" value="1"/>
</dbReference>
<dbReference type="PANTHER" id="PTHR16469:SF27">
    <property type="entry name" value="UBIQUITIN-ASSOCIATED AND SH3 DOMAIN-CONTAINING BA-RELATED"/>
    <property type="match status" value="1"/>
</dbReference>
<accession>A0A078B582</accession>
<dbReference type="PANTHER" id="PTHR16469">
    <property type="entry name" value="UBIQUITIN-ASSOCIATED AND SH3 DOMAIN-CONTAINING BA-RELATED"/>
    <property type="match status" value="1"/>
</dbReference>
<dbReference type="EMBL" id="CCKQ01017791">
    <property type="protein sequence ID" value="CDW89685.1"/>
    <property type="molecule type" value="Genomic_DNA"/>
</dbReference>
<dbReference type="AlphaFoldDB" id="A0A078B582"/>
<dbReference type="Gene3D" id="3.40.50.1240">
    <property type="entry name" value="Phosphoglycerate mutase-like"/>
    <property type="match status" value="1"/>
</dbReference>
<dbReference type="Proteomes" id="UP000039865">
    <property type="component" value="Unassembled WGS sequence"/>
</dbReference>
<organism evidence="1 2">
    <name type="scientific">Stylonychia lemnae</name>
    <name type="common">Ciliate</name>
    <dbReference type="NCBI Taxonomy" id="5949"/>
    <lineage>
        <taxon>Eukaryota</taxon>
        <taxon>Sar</taxon>
        <taxon>Alveolata</taxon>
        <taxon>Ciliophora</taxon>
        <taxon>Intramacronucleata</taxon>
        <taxon>Spirotrichea</taxon>
        <taxon>Stichotrichia</taxon>
        <taxon>Sporadotrichida</taxon>
        <taxon>Oxytrichidae</taxon>
        <taxon>Stylonychinae</taxon>
        <taxon>Stylonychia</taxon>
    </lineage>
</organism>
<dbReference type="InParanoid" id="A0A078B582"/>